<dbReference type="Proteomes" id="UP000694386">
    <property type="component" value="Unplaced"/>
</dbReference>
<dbReference type="AlphaFoldDB" id="A0A8C2LQZ3"/>
<sequence length="119" mass="14056">MSEDKARKDEGIPKKAMSKEDTSSLTDAVEQVAKRQQSQTSEIEKHKKVLFQLQVQHKRYDAILKRLHCQMSKIQLNRRKWQWNIQQLEKTAADLKKRLGVKEAHELQNRPAALWERIP</sequence>
<dbReference type="RefSeq" id="XP_027245915.1">
    <property type="nucleotide sequence ID" value="XM_027390114.2"/>
</dbReference>
<dbReference type="GeneTree" id="ENSGT00390000005130"/>
<keyword evidence="1" id="KW-0175">Coiled coil</keyword>
<feature type="region of interest" description="Disordered" evidence="2">
    <location>
        <begin position="1"/>
        <end position="42"/>
    </location>
</feature>
<feature type="coiled-coil region" evidence="1">
    <location>
        <begin position="71"/>
        <end position="105"/>
    </location>
</feature>
<dbReference type="GeneID" id="100770045"/>
<evidence type="ECO:0000256" key="1">
    <source>
        <dbReference type="SAM" id="Coils"/>
    </source>
</evidence>
<keyword evidence="5" id="KW-1185">Reference proteome</keyword>
<organism evidence="3 4">
    <name type="scientific">Cricetulus griseus</name>
    <name type="common">Chinese hamster</name>
    <name type="synonym">Cricetulus barabensis griseus</name>
    <dbReference type="NCBI Taxonomy" id="10029"/>
    <lineage>
        <taxon>Eukaryota</taxon>
        <taxon>Metazoa</taxon>
        <taxon>Chordata</taxon>
        <taxon>Craniata</taxon>
        <taxon>Vertebrata</taxon>
        <taxon>Euteleostomi</taxon>
        <taxon>Mammalia</taxon>
        <taxon>Eutheria</taxon>
        <taxon>Euarchontoglires</taxon>
        <taxon>Glires</taxon>
        <taxon>Rodentia</taxon>
        <taxon>Myomorpha</taxon>
        <taxon>Muroidea</taxon>
        <taxon>Cricetidae</taxon>
        <taxon>Cricetinae</taxon>
        <taxon>Cricetulus</taxon>
    </lineage>
</organism>
<reference evidence="5" key="1">
    <citation type="journal article" date="2018" name="Biotechnol. Bioeng.">
        <title>A reference genome of the Chinese hamster based on a hybrid assembly strategy.</title>
        <authorList>
            <person name="Rupp O."/>
            <person name="MacDonald M.L."/>
            <person name="Li S."/>
            <person name="Dhiman H."/>
            <person name="Polson S."/>
            <person name="Griep S."/>
            <person name="Heffner K."/>
            <person name="Hernandez I."/>
            <person name="Brinkrolf K."/>
            <person name="Jadhav V."/>
            <person name="Samoudi M."/>
            <person name="Hao H."/>
            <person name="Kingham B."/>
            <person name="Goesmann A."/>
            <person name="Betenbaugh M.J."/>
            <person name="Lewis N.E."/>
            <person name="Borth N."/>
            <person name="Lee K.H."/>
        </authorList>
    </citation>
    <scope>NUCLEOTIDE SEQUENCE [LARGE SCALE GENOMIC DNA]</scope>
    <source>
        <strain evidence="5">17A/GY</strain>
    </source>
</reference>
<evidence type="ECO:0000313" key="6">
    <source>
        <dbReference type="RefSeq" id="XP_027245915.1"/>
    </source>
</evidence>
<dbReference type="Proteomes" id="UP001108280">
    <property type="component" value="Chromosome 1"/>
</dbReference>
<evidence type="ECO:0000256" key="2">
    <source>
        <dbReference type="SAM" id="MobiDB-lite"/>
    </source>
</evidence>
<dbReference type="RefSeq" id="XP_027290942.1">
    <property type="nucleotide sequence ID" value="XM_027435141.2"/>
</dbReference>
<name>A0A8C2LQZ3_CRIGR</name>
<dbReference type="CTD" id="160857"/>
<evidence type="ECO:0000313" key="3">
    <source>
        <dbReference type="Ensembl" id="ENSCGRP00001005250.1"/>
    </source>
</evidence>
<proteinExistence type="predicted"/>
<reference evidence="3" key="4">
    <citation type="submission" date="2025-05" db="UniProtKB">
        <authorList>
            <consortium name="Ensembl"/>
        </authorList>
    </citation>
    <scope>IDENTIFICATION</scope>
</reference>
<protein>
    <submittedName>
        <fullName evidence="3">Coiled-coil domain containing 122</fullName>
    </submittedName>
    <submittedName>
        <fullName evidence="6">Coiled-coil domain-containing protein 122 isoform X2</fullName>
    </submittedName>
</protein>
<dbReference type="Ensembl" id="ENSCGRT00001008039.1">
    <property type="protein sequence ID" value="ENSCGRP00001005250.1"/>
    <property type="gene ID" value="ENSCGRG00001006861.1"/>
</dbReference>
<accession>A0A8C2LQZ3</accession>
<evidence type="ECO:0000313" key="5">
    <source>
        <dbReference type="Proteomes" id="UP001108280"/>
    </source>
</evidence>
<feature type="compositionally biased region" description="Basic and acidic residues" evidence="2">
    <location>
        <begin position="1"/>
        <end position="22"/>
    </location>
</feature>
<reference evidence="6" key="3">
    <citation type="submission" date="2025-04" db="UniProtKB">
        <authorList>
            <consortium name="RefSeq"/>
        </authorList>
    </citation>
    <scope>IDENTIFICATION</scope>
    <source>
        <strain evidence="6">17A/GY</strain>
        <tissue evidence="6">Liver</tissue>
    </source>
</reference>
<gene>
    <name evidence="3 6" type="primary">Ccdc122</name>
</gene>
<evidence type="ECO:0000313" key="4">
    <source>
        <dbReference type="Proteomes" id="UP000694386"/>
    </source>
</evidence>
<reference evidence="5" key="2">
    <citation type="journal article" date="2020" name="Biotechnol. Bioeng.">
        <title>Chromosome-scale scaffolds for the Chinese hamster reference genome assembly to facilitate the study of the CHO epigenome.</title>
        <authorList>
            <person name="Hilliard W."/>
            <person name="MacDonald M."/>
            <person name="Lee K.H."/>
        </authorList>
    </citation>
    <scope>NUCLEOTIDE SEQUENCE [LARGE SCALE GENOMIC DNA]</scope>
    <source>
        <strain evidence="5">17A/GY</strain>
    </source>
</reference>